<dbReference type="SUPFAM" id="SSF49354">
    <property type="entry name" value="PapD-like"/>
    <property type="match status" value="1"/>
</dbReference>
<organism evidence="1 2">
    <name type="scientific">Marinomonas phaeophyticola</name>
    <dbReference type="NCBI Taxonomy" id="3004091"/>
    <lineage>
        <taxon>Bacteria</taxon>
        <taxon>Pseudomonadati</taxon>
        <taxon>Pseudomonadota</taxon>
        <taxon>Gammaproteobacteria</taxon>
        <taxon>Oceanospirillales</taxon>
        <taxon>Oceanospirillaceae</taxon>
        <taxon>Marinomonas</taxon>
    </lineage>
</organism>
<accession>A0ABT4JR20</accession>
<gene>
    <name evidence="1" type="ORF">O1D97_03275</name>
</gene>
<dbReference type="InterPro" id="IPR013783">
    <property type="entry name" value="Ig-like_fold"/>
</dbReference>
<evidence type="ECO:0000313" key="2">
    <source>
        <dbReference type="Proteomes" id="UP001149719"/>
    </source>
</evidence>
<proteinExistence type="predicted"/>
<protein>
    <submittedName>
        <fullName evidence="1">Fimbria/pilus periplasmic chaperone</fullName>
    </submittedName>
</protein>
<dbReference type="RefSeq" id="WP_269122781.1">
    <property type="nucleotide sequence ID" value="NZ_JAPUBN010000010.1"/>
</dbReference>
<name>A0ABT4JR20_9GAMM</name>
<reference evidence="1" key="1">
    <citation type="submission" date="2022-12" db="EMBL/GenBank/DDBJ databases">
        <title>Marinomonas 15G1-11 sp. nov, isolated from marine algae.</title>
        <authorList>
            <person name="Butt M."/>
            <person name="Choi D.G."/>
            <person name="Kim J.M."/>
            <person name="Lee J.K."/>
            <person name="Baek J.H."/>
            <person name="Jeon C.O."/>
        </authorList>
    </citation>
    <scope>NUCLEOTIDE SEQUENCE</scope>
    <source>
        <strain evidence="1">15G1-11</strain>
    </source>
</reference>
<dbReference type="InterPro" id="IPR008962">
    <property type="entry name" value="PapD-like_sf"/>
</dbReference>
<dbReference type="Gene3D" id="2.60.40.10">
    <property type="entry name" value="Immunoglobulins"/>
    <property type="match status" value="1"/>
</dbReference>
<evidence type="ECO:0000313" key="1">
    <source>
        <dbReference type="EMBL" id="MCZ2720690.1"/>
    </source>
</evidence>
<comment type="caution">
    <text evidence="1">The sequence shown here is derived from an EMBL/GenBank/DDBJ whole genome shotgun (WGS) entry which is preliminary data.</text>
</comment>
<keyword evidence="2" id="KW-1185">Reference proteome</keyword>
<dbReference type="Proteomes" id="UP001149719">
    <property type="component" value="Unassembled WGS sequence"/>
</dbReference>
<sequence>MKKNMLNIFISIFLCSFSLSTFASLLISPTRLVLDERSRSANVILMNTSNEIQSYRLDWKELKALPEGGYRELSQQELLSFPILSRIARLSPKQVTLKPGESQTVKVSARKPRNLNDGEYRSHLQFTALPKVEVNASSPSTTSIKLNVLLSYSIPVIFRLGQFQYGNKINNISLKHDKKNNKATINIELQKQGKYSLSGNLFAYWKPLNSSKETRVGILNGFNFHHELDNIVAKVAWENFTLAAGTLRVVYQGTQEFSGTKLSDYSLTITPAMVKSALN</sequence>
<dbReference type="EMBL" id="JAPUBN010000010">
    <property type="protein sequence ID" value="MCZ2720690.1"/>
    <property type="molecule type" value="Genomic_DNA"/>
</dbReference>